<dbReference type="PANTHER" id="PTHR23115">
    <property type="entry name" value="TRANSLATION FACTOR"/>
    <property type="match status" value="1"/>
</dbReference>
<reference evidence="9" key="1">
    <citation type="submission" date="2019-12" db="EMBL/GenBank/DDBJ databases">
        <title>Complete genome of Terracaulis silvestris 0127_4.</title>
        <authorList>
            <person name="Vieira S."/>
            <person name="Riedel T."/>
            <person name="Sproer C."/>
            <person name="Pascual J."/>
            <person name="Boedeker C."/>
            <person name="Overmann J."/>
        </authorList>
    </citation>
    <scope>NUCLEOTIDE SEQUENCE [LARGE SCALE GENOMIC DNA]</scope>
    <source>
        <strain evidence="9">0127_4</strain>
    </source>
</reference>
<dbReference type="PRINTS" id="PR00315">
    <property type="entry name" value="ELONGATNFCT"/>
</dbReference>
<keyword evidence="3" id="KW-0548">Nucleotidyltransferase</keyword>
<dbReference type="SUPFAM" id="SSF52540">
    <property type="entry name" value="P-loop containing nucleoside triphosphate hydrolases"/>
    <property type="match status" value="1"/>
</dbReference>
<dbReference type="GO" id="GO:0005524">
    <property type="term" value="F:ATP binding"/>
    <property type="evidence" value="ECO:0007669"/>
    <property type="project" value="UniProtKB-KW"/>
</dbReference>
<dbReference type="Gene3D" id="3.40.50.300">
    <property type="entry name" value="P-loop containing nucleotide triphosphate hydrolases"/>
    <property type="match status" value="1"/>
</dbReference>
<protein>
    <recommendedName>
        <fullName evidence="1">sulfate adenylyltransferase</fullName>
        <ecNumber evidence="1">2.7.7.4</ecNumber>
    </recommendedName>
</protein>
<evidence type="ECO:0000256" key="4">
    <source>
        <dbReference type="ARBA" id="ARBA00022741"/>
    </source>
</evidence>
<dbReference type="PROSITE" id="PS00301">
    <property type="entry name" value="G_TR_1"/>
    <property type="match status" value="1"/>
</dbReference>
<evidence type="ECO:0000256" key="3">
    <source>
        <dbReference type="ARBA" id="ARBA00022695"/>
    </source>
</evidence>
<dbReference type="GO" id="GO:0005525">
    <property type="term" value="F:GTP binding"/>
    <property type="evidence" value="ECO:0007669"/>
    <property type="project" value="UniProtKB-KW"/>
</dbReference>
<feature type="domain" description="Tr-type G" evidence="7">
    <location>
        <begin position="15"/>
        <end position="224"/>
    </location>
</feature>
<evidence type="ECO:0000259" key="7">
    <source>
        <dbReference type="PROSITE" id="PS51722"/>
    </source>
</evidence>
<evidence type="ECO:0000313" key="8">
    <source>
        <dbReference type="EMBL" id="QGZ96233.1"/>
    </source>
</evidence>
<gene>
    <name evidence="8" type="primary">cysNC_3</name>
    <name evidence="8" type="ORF">DSM104635_03091</name>
</gene>
<evidence type="ECO:0000256" key="6">
    <source>
        <dbReference type="ARBA" id="ARBA00023134"/>
    </source>
</evidence>
<dbReference type="NCBIfam" id="TIGR02034">
    <property type="entry name" value="CysN"/>
    <property type="match status" value="1"/>
</dbReference>
<keyword evidence="9" id="KW-1185">Reference proteome</keyword>
<dbReference type="Gene3D" id="2.40.30.10">
    <property type="entry name" value="Translation factors"/>
    <property type="match status" value="2"/>
</dbReference>
<dbReference type="Pfam" id="PF22594">
    <property type="entry name" value="GTP-eEF1A_C"/>
    <property type="match status" value="1"/>
</dbReference>
<dbReference type="InterPro" id="IPR009001">
    <property type="entry name" value="Transl_elong_EF1A/Init_IF2_C"/>
</dbReference>
<dbReference type="GO" id="GO:0016779">
    <property type="term" value="F:nucleotidyltransferase activity"/>
    <property type="evidence" value="ECO:0007669"/>
    <property type="project" value="UniProtKB-KW"/>
</dbReference>
<sequence>MDGGVLQHSRLSAGPRQIRFMTAGSVDDGKSTLIGRLLLDSGVLMRDQAASIHDNNPEGLAELTDGLEAERAQGITIDVAYRYFETPEASFLIADAPGHEQYTRNMVTAASNSDVAVIVIDATGVRSGLLKPQTRRHAAIAALMGLDLIVAVNKMDLLGWSEERFRDVETAFGDLAASLKIGAVTCVPISARSGANVVFAGAAPWWRGSTLTEVINQSRAPRAQTERALRIPVQAVLRDVQTRYYAGRVEQGAVRPGDQVVIGPRRQAATVATVRVGGRSVPAAKAGAAVTIEFTGEHDVTRGDVIASADVDYVRTFAADLCWLDEAPLVKGRRYVLRQGTLETQALIEEISFIHDIADFSRSAAASALALNDIARVRIATRDPVLADLYADSVGTGAFALFDPQSNQTCGAGMIWEVFP</sequence>
<dbReference type="SUPFAM" id="SSF50465">
    <property type="entry name" value="EF-Tu/eEF-1alpha/eIF2-gamma C-terminal domain"/>
    <property type="match status" value="1"/>
</dbReference>
<dbReference type="InterPro" id="IPR011779">
    <property type="entry name" value="SO4_adenylTrfase_lsu"/>
</dbReference>
<dbReference type="GO" id="GO:0006790">
    <property type="term" value="P:sulfur compound metabolic process"/>
    <property type="evidence" value="ECO:0007669"/>
    <property type="project" value="InterPro"/>
</dbReference>
<evidence type="ECO:0000256" key="2">
    <source>
        <dbReference type="ARBA" id="ARBA00022679"/>
    </source>
</evidence>
<accession>A0A6I6MYK9</accession>
<evidence type="ECO:0000256" key="1">
    <source>
        <dbReference type="ARBA" id="ARBA00012391"/>
    </source>
</evidence>
<dbReference type="InterPro" id="IPR031157">
    <property type="entry name" value="G_TR_CS"/>
</dbReference>
<dbReference type="EMBL" id="CP047045">
    <property type="protein sequence ID" value="QGZ96233.1"/>
    <property type="molecule type" value="Genomic_DNA"/>
</dbReference>
<dbReference type="InterPro" id="IPR009000">
    <property type="entry name" value="Transl_B-barrel_sf"/>
</dbReference>
<dbReference type="InterPro" id="IPR027417">
    <property type="entry name" value="P-loop_NTPase"/>
</dbReference>
<dbReference type="SUPFAM" id="SSF50447">
    <property type="entry name" value="Translation proteins"/>
    <property type="match status" value="1"/>
</dbReference>
<dbReference type="InterPro" id="IPR054696">
    <property type="entry name" value="GTP-eEF1A_C"/>
</dbReference>
<dbReference type="KEGG" id="tsv:DSM104635_03091"/>
<organism evidence="8 9">
    <name type="scientific">Terricaulis silvestris</name>
    <dbReference type="NCBI Taxonomy" id="2686094"/>
    <lineage>
        <taxon>Bacteria</taxon>
        <taxon>Pseudomonadati</taxon>
        <taxon>Pseudomonadota</taxon>
        <taxon>Alphaproteobacteria</taxon>
        <taxon>Caulobacterales</taxon>
        <taxon>Caulobacteraceae</taxon>
        <taxon>Terricaulis</taxon>
    </lineage>
</organism>
<keyword evidence="6" id="KW-0342">GTP-binding</keyword>
<proteinExistence type="predicted"/>
<keyword evidence="2" id="KW-0808">Transferase</keyword>
<keyword evidence="5" id="KW-0067">ATP-binding</keyword>
<dbReference type="EC" id="2.7.7.4" evidence="1"/>
<dbReference type="InterPro" id="IPR050100">
    <property type="entry name" value="TRAFAC_GTPase_members"/>
</dbReference>
<keyword evidence="4" id="KW-0547">Nucleotide-binding</keyword>
<dbReference type="PROSITE" id="PS51722">
    <property type="entry name" value="G_TR_2"/>
    <property type="match status" value="1"/>
</dbReference>
<dbReference type="Proteomes" id="UP000431269">
    <property type="component" value="Chromosome"/>
</dbReference>
<dbReference type="Pfam" id="PF00009">
    <property type="entry name" value="GTP_EFTU"/>
    <property type="match status" value="1"/>
</dbReference>
<dbReference type="AlphaFoldDB" id="A0A6I6MYK9"/>
<dbReference type="GO" id="GO:0003924">
    <property type="term" value="F:GTPase activity"/>
    <property type="evidence" value="ECO:0007669"/>
    <property type="project" value="InterPro"/>
</dbReference>
<evidence type="ECO:0000256" key="5">
    <source>
        <dbReference type="ARBA" id="ARBA00022840"/>
    </source>
</evidence>
<name>A0A6I6MYK9_9CAUL</name>
<dbReference type="CDD" id="cd04095">
    <property type="entry name" value="CysN_NoDQ_III"/>
    <property type="match status" value="1"/>
</dbReference>
<dbReference type="InterPro" id="IPR044139">
    <property type="entry name" value="CysN_NoDQ_III"/>
</dbReference>
<evidence type="ECO:0000313" key="9">
    <source>
        <dbReference type="Proteomes" id="UP000431269"/>
    </source>
</evidence>
<dbReference type="InterPro" id="IPR000795">
    <property type="entry name" value="T_Tr_GTP-bd_dom"/>
</dbReference>